<organism evidence="1 2">
    <name type="scientific">Haloarchaeobius litoreus</name>
    <dbReference type="NCBI Taxonomy" id="755306"/>
    <lineage>
        <taxon>Archaea</taxon>
        <taxon>Methanobacteriati</taxon>
        <taxon>Methanobacteriota</taxon>
        <taxon>Stenosarchaea group</taxon>
        <taxon>Halobacteria</taxon>
        <taxon>Halobacteriales</taxon>
        <taxon>Halorubellaceae</taxon>
        <taxon>Haloarchaeobius</taxon>
    </lineage>
</organism>
<accession>A0ABD6DM96</accession>
<gene>
    <name evidence="1" type="ORF">ACFSBL_17285</name>
</gene>
<comment type="caution">
    <text evidence="1">The sequence shown here is derived from an EMBL/GenBank/DDBJ whole genome shotgun (WGS) entry which is preliminary data.</text>
</comment>
<reference evidence="1 2" key="1">
    <citation type="journal article" date="2019" name="Int. J. Syst. Evol. Microbiol.">
        <title>The Global Catalogue of Microorganisms (GCM) 10K type strain sequencing project: providing services to taxonomists for standard genome sequencing and annotation.</title>
        <authorList>
            <consortium name="The Broad Institute Genomics Platform"/>
            <consortium name="The Broad Institute Genome Sequencing Center for Infectious Disease"/>
            <person name="Wu L."/>
            <person name="Ma J."/>
        </authorList>
    </citation>
    <scope>NUCLEOTIDE SEQUENCE [LARGE SCALE GENOMIC DNA]</scope>
    <source>
        <strain evidence="1 2">CGMCC 1.10390</strain>
    </source>
</reference>
<sequence>MQTRQGEFERIRTVLAEADTDEPMSAREIVRILEEHDLEIDSPHRVATVLGRHAERGDVEVIRSQPYRYRVQTSDASG</sequence>
<evidence type="ECO:0000313" key="1">
    <source>
        <dbReference type="EMBL" id="MFD1647445.1"/>
    </source>
</evidence>
<dbReference type="EMBL" id="JBHUDO010000003">
    <property type="protein sequence ID" value="MFD1647445.1"/>
    <property type="molecule type" value="Genomic_DNA"/>
</dbReference>
<dbReference type="RefSeq" id="WP_256400499.1">
    <property type="nucleotide sequence ID" value="NZ_JANHJR010000003.1"/>
</dbReference>
<name>A0ABD6DM96_9EURY</name>
<protein>
    <submittedName>
        <fullName evidence="1">Helix-turn-helix domain-containing protein</fullName>
    </submittedName>
</protein>
<dbReference type="AlphaFoldDB" id="A0ABD6DM96"/>
<evidence type="ECO:0000313" key="2">
    <source>
        <dbReference type="Proteomes" id="UP001597034"/>
    </source>
</evidence>
<dbReference type="Proteomes" id="UP001597034">
    <property type="component" value="Unassembled WGS sequence"/>
</dbReference>
<keyword evidence="2" id="KW-1185">Reference proteome</keyword>
<proteinExistence type="predicted"/>